<dbReference type="RefSeq" id="WP_036067065.1">
    <property type="nucleotide sequence ID" value="NZ_AODD01000017.1"/>
</dbReference>
<dbReference type="PATRIC" id="fig|1265819.5.peg.2308"/>
<dbReference type="EMBL" id="AODD01000017">
    <property type="protein sequence ID" value="EUJ22785.1"/>
    <property type="molecule type" value="Genomic_DNA"/>
</dbReference>
<dbReference type="STRING" id="1265819.PGRAN_11541"/>
<protein>
    <submittedName>
        <fullName evidence="1">Uncharacterized protein</fullName>
    </submittedName>
</protein>
<dbReference type="Proteomes" id="UP000019253">
    <property type="component" value="Unassembled WGS sequence"/>
</dbReference>
<gene>
    <name evidence="1" type="ORF">PGRAN_11541</name>
</gene>
<sequence length="72" mass="8635">MSASETNYFDSNESYTRDGIEITAIYKKAIDDKVLSIESYAYFAWIQLEKTFLWPNYMQVKEERLHTTRRNL</sequence>
<accession>W7BDA9</accession>
<reference evidence="1 2" key="1">
    <citation type="journal article" date="2014" name="Int. J. Syst. Evol. Microbiol.">
        <title>Listeria floridensis sp. nov., Listeria aquatica sp. nov., Listeria cornellensis sp. nov., Listeria riparia sp. nov. and Listeria grandensis sp. nov., from agricultural and natural environments.</title>
        <authorList>
            <person name="den Bakker H.C."/>
            <person name="Warchocki S."/>
            <person name="Wright E.M."/>
            <person name="Allred A.F."/>
            <person name="Ahlstrom C."/>
            <person name="Manuel C.S."/>
            <person name="Stasiewicz M.J."/>
            <person name="Burrell A."/>
            <person name="Roof S."/>
            <person name="Strawn L."/>
            <person name="Fortes E.D."/>
            <person name="Nightingale K.K."/>
            <person name="Kephart D."/>
            <person name="Wiedmann M."/>
        </authorList>
    </citation>
    <scope>NUCLEOTIDE SEQUENCE [LARGE SCALE GENOMIC DNA]</scope>
    <source>
        <strain evidence="2">FSL F6-971</strain>
    </source>
</reference>
<comment type="caution">
    <text evidence="1">The sequence shown here is derived from an EMBL/GenBank/DDBJ whole genome shotgun (WGS) entry which is preliminary data.</text>
</comment>
<proteinExistence type="predicted"/>
<evidence type="ECO:0000313" key="1">
    <source>
        <dbReference type="EMBL" id="EUJ22785.1"/>
    </source>
</evidence>
<evidence type="ECO:0000313" key="2">
    <source>
        <dbReference type="Proteomes" id="UP000019253"/>
    </source>
</evidence>
<dbReference type="AlphaFoldDB" id="W7BDA9"/>
<name>W7BDA9_9LIST</name>
<organism evidence="1 2">
    <name type="scientific">Listeria grandensis FSL F6-0971</name>
    <dbReference type="NCBI Taxonomy" id="1265819"/>
    <lineage>
        <taxon>Bacteria</taxon>
        <taxon>Bacillati</taxon>
        <taxon>Bacillota</taxon>
        <taxon>Bacilli</taxon>
        <taxon>Bacillales</taxon>
        <taxon>Listeriaceae</taxon>
        <taxon>Listeria</taxon>
    </lineage>
</organism>
<keyword evidence="2" id="KW-1185">Reference proteome</keyword>